<gene>
    <name evidence="2" type="ORF">FOL46_000768</name>
    <name evidence="1" type="ORF">FOZ61_002948</name>
</gene>
<accession>A0A7J6KMU3</accession>
<proteinExistence type="predicted"/>
<dbReference type="EMBL" id="JABANN010001188">
    <property type="protein sequence ID" value="KAF4650718.1"/>
    <property type="molecule type" value="Genomic_DNA"/>
</dbReference>
<dbReference type="Proteomes" id="UP000570595">
    <property type="component" value="Unassembled WGS sequence"/>
</dbReference>
<evidence type="ECO:0000313" key="1">
    <source>
        <dbReference type="EMBL" id="KAF4648244.1"/>
    </source>
</evidence>
<evidence type="ECO:0000313" key="2">
    <source>
        <dbReference type="EMBL" id="KAF4650718.1"/>
    </source>
</evidence>
<dbReference type="Proteomes" id="UP000572268">
    <property type="component" value="Unassembled WGS sequence"/>
</dbReference>
<dbReference type="OrthoDB" id="445314at2759"/>
<reference evidence="3 4" key="1">
    <citation type="submission" date="2020-04" db="EMBL/GenBank/DDBJ databases">
        <title>Perkinsus olseni comparative genomics.</title>
        <authorList>
            <person name="Bogema D.R."/>
        </authorList>
    </citation>
    <scope>NUCLEOTIDE SEQUENCE [LARGE SCALE GENOMIC DNA]</scope>
    <source>
        <strain evidence="1">ATCC PRA-179</strain>
        <strain evidence="2">ATCC PRA-31</strain>
    </source>
</reference>
<evidence type="ECO:0000313" key="4">
    <source>
        <dbReference type="Proteomes" id="UP000572268"/>
    </source>
</evidence>
<organism evidence="1 3">
    <name type="scientific">Perkinsus olseni</name>
    <name type="common">Perkinsus atlanticus</name>
    <dbReference type="NCBI Taxonomy" id="32597"/>
    <lineage>
        <taxon>Eukaryota</taxon>
        <taxon>Sar</taxon>
        <taxon>Alveolata</taxon>
        <taxon>Perkinsozoa</taxon>
        <taxon>Perkinsea</taxon>
        <taxon>Perkinsida</taxon>
        <taxon>Perkinsidae</taxon>
        <taxon>Perkinsus</taxon>
    </lineage>
</organism>
<dbReference type="AlphaFoldDB" id="A0A7J6KMU3"/>
<protein>
    <submittedName>
        <fullName evidence="1">Uncharacterized protein</fullName>
    </submittedName>
</protein>
<sequence>MPNNAKPDAEWRKILTDFAASKARTMPRGRAPPKTSKWYGEFQKILKCPFGTSHPSKPKEVRGCECGYHPTVKDDTKVCEPSKATIGGAIPVASIAGTNLERLMSKELSAAMPQKVSLWPMLGIQGWPCYLIGIDLKCRSCGAHCLSFDSSYRATLAKRLQPFPFIVPGSAMPVCKKLILALRMGVAAKVLEEQIRATIRSEYMTRKREYESAAAAKLALKLAGSFEPFPPFPEEYVAKPLCYRPSW</sequence>
<dbReference type="EMBL" id="JABAHT010001879">
    <property type="protein sequence ID" value="KAF4648244.1"/>
    <property type="molecule type" value="Genomic_DNA"/>
</dbReference>
<comment type="caution">
    <text evidence="1">The sequence shown here is derived from an EMBL/GenBank/DDBJ whole genome shotgun (WGS) entry which is preliminary data.</text>
</comment>
<name>A0A7J6KMU3_PEROL</name>
<evidence type="ECO:0000313" key="3">
    <source>
        <dbReference type="Proteomes" id="UP000570595"/>
    </source>
</evidence>